<reference evidence="4 5" key="1">
    <citation type="submission" date="2017-05" db="EMBL/GenBank/DDBJ databases">
        <title>Virgibacillus sp. AK90 isolated from a saltern of Kakinada, India.</title>
        <authorList>
            <person name="Gupta V."/>
            <person name="Sidhu C."/>
            <person name="Korpole S."/>
            <person name="Pinnaka A.K."/>
        </authorList>
    </citation>
    <scope>NUCLEOTIDE SEQUENCE [LARGE SCALE GENOMIC DNA]</scope>
    <source>
        <strain evidence="4 5">AK90</strain>
    </source>
</reference>
<dbReference type="InterPro" id="IPR000868">
    <property type="entry name" value="Isochorismatase-like_dom"/>
</dbReference>
<dbReference type="EMBL" id="NFZX01000009">
    <property type="protein sequence ID" value="RFA35908.1"/>
    <property type="molecule type" value="Genomic_DNA"/>
</dbReference>
<evidence type="ECO:0000313" key="5">
    <source>
        <dbReference type="Proteomes" id="UP000256488"/>
    </source>
</evidence>
<dbReference type="Gene3D" id="3.40.50.850">
    <property type="entry name" value="Isochorismatase-like"/>
    <property type="match status" value="1"/>
</dbReference>
<keyword evidence="2" id="KW-0378">Hydrolase</keyword>
<gene>
    <name evidence="4" type="ORF">CAI16_06665</name>
</gene>
<evidence type="ECO:0000313" key="4">
    <source>
        <dbReference type="EMBL" id="RFA35908.1"/>
    </source>
</evidence>
<evidence type="ECO:0000259" key="3">
    <source>
        <dbReference type="Pfam" id="PF00857"/>
    </source>
</evidence>
<dbReference type="SUPFAM" id="SSF52499">
    <property type="entry name" value="Isochorismatase-like hydrolases"/>
    <property type="match status" value="1"/>
</dbReference>
<name>A0A3E0WST4_9BACI</name>
<dbReference type="Proteomes" id="UP000256488">
    <property type="component" value="Unassembled WGS sequence"/>
</dbReference>
<feature type="domain" description="Isochorismatase-like" evidence="3">
    <location>
        <begin position="23"/>
        <end position="181"/>
    </location>
</feature>
<accession>A0A3E0WST4</accession>
<proteinExistence type="inferred from homology"/>
<dbReference type="InterPro" id="IPR036380">
    <property type="entry name" value="Isochorismatase-like_sf"/>
</dbReference>
<comment type="caution">
    <text evidence="4">The sequence shown here is derived from an EMBL/GenBank/DDBJ whole genome shotgun (WGS) entry which is preliminary data.</text>
</comment>
<sequence length="192" mass="21919">MKDNFIYSIRRERIFVLKSLEKTAVLFVDIINDFHFDGGKALASNTKEILPHLISLREFAKTNALPIIYVNDHYGLWQADFRKIIDHCYNDASKDIIEALQPDDQDYFLIKPQHSAFFQTPLQSLLSELNKDSLIMAGIAGDICILFTAKDAYMYGYKMHIPENCMASEGKDNNAYALYLLHAVMKADTTAI</sequence>
<dbReference type="InterPro" id="IPR050272">
    <property type="entry name" value="Isochorismatase-like_hydrls"/>
</dbReference>
<evidence type="ECO:0000256" key="2">
    <source>
        <dbReference type="ARBA" id="ARBA00022801"/>
    </source>
</evidence>
<protein>
    <submittedName>
        <fullName evidence="4">Isochorismatase</fullName>
    </submittedName>
</protein>
<dbReference type="CDD" id="cd00431">
    <property type="entry name" value="cysteine_hydrolases"/>
    <property type="match status" value="1"/>
</dbReference>
<organism evidence="4 5">
    <name type="scientific">Virgibacillus dokdonensis</name>
    <dbReference type="NCBI Taxonomy" id="302167"/>
    <lineage>
        <taxon>Bacteria</taxon>
        <taxon>Bacillati</taxon>
        <taxon>Bacillota</taxon>
        <taxon>Bacilli</taxon>
        <taxon>Bacillales</taxon>
        <taxon>Bacillaceae</taxon>
        <taxon>Virgibacillus</taxon>
    </lineage>
</organism>
<dbReference type="PANTHER" id="PTHR43540:SF6">
    <property type="entry name" value="ISOCHORISMATASE-LIKE DOMAIN-CONTAINING PROTEIN"/>
    <property type="match status" value="1"/>
</dbReference>
<dbReference type="GO" id="GO:0016787">
    <property type="term" value="F:hydrolase activity"/>
    <property type="evidence" value="ECO:0007669"/>
    <property type="project" value="UniProtKB-KW"/>
</dbReference>
<dbReference type="Pfam" id="PF00857">
    <property type="entry name" value="Isochorismatase"/>
    <property type="match status" value="1"/>
</dbReference>
<dbReference type="AlphaFoldDB" id="A0A3E0WST4"/>
<comment type="similarity">
    <text evidence="1">Belongs to the isochorismatase family.</text>
</comment>
<evidence type="ECO:0000256" key="1">
    <source>
        <dbReference type="ARBA" id="ARBA00006336"/>
    </source>
</evidence>
<dbReference type="PANTHER" id="PTHR43540">
    <property type="entry name" value="PEROXYUREIDOACRYLATE/UREIDOACRYLATE AMIDOHYDROLASE-RELATED"/>
    <property type="match status" value="1"/>
</dbReference>